<evidence type="ECO:0000313" key="1">
    <source>
        <dbReference type="EMBL" id="CAG8577053.1"/>
    </source>
</evidence>
<accession>A0ACA9M9X0</accession>
<comment type="caution">
    <text evidence="1">The sequence shown here is derived from an EMBL/GenBank/DDBJ whole genome shotgun (WGS) entry which is preliminary data.</text>
</comment>
<evidence type="ECO:0000313" key="2">
    <source>
        <dbReference type="Proteomes" id="UP000789860"/>
    </source>
</evidence>
<gene>
    <name evidence="1" type="ORF">SCALOS_LOCUS6061</name>
</gene>
<proteinExistence type="predicted"/>
<reference evidence="1" key="1">
    <citation type="submission" date="2021-06" db="EMBL/GenBank/DDBJ databases">
        <authorList>
            <person name="Kallberg Y."/>
            <person name="Tangrot J."/>
            <person name="Rosling A."/>
        </authorList>
    </citation>
    <scope>NUCLEOTIDE SEQUENCE</scope>
    <source>
        <strain evidence="1">AU212A</strain>
    </source>
</reference>
<name>A0ACA9M9X0_9GLOM</name>
<organism evidence="1 2">
    <name type="scientific">Scutellospora calospora</name>
    <dbReference type="NCBI Taxonomy" id="85575"/>
    <lineage>
        <taxon>Eukaryota</taxon>
        <taxon>Fungi</taxon>
        <taxon>Fungi incertae sedis</taxon>
        <taxon>Mucoromycota</taxon>
        <taxon>Glomeromycotina</taxon>
        <taxon>Glomeromycetes</taxon>
        <taxon>Diversisporales</taxon>
        <taxon>Gigasporaceae</taxon>
        <taxon>Scutellospora</taxon>
    </lineage>
</organism>
<feature type="non-terminal residue" evidence="1">
    <location>
        <position position="227"/>
    </location>
</feature>
<keyword evidence="2" id="KW-1185">Reference proteome</keyword>
<sequence>MDRVPLSQNHLLNSKHSHFSPRFSPPTELHEEYYRKINCRYSPPLITYLSFNTVTNHSTFPIMYYQNAQTSRNTRSHSIARPLIPPYMSNSLLSIKISKLLYFKDARIIRKSLKNKLREDISSYKADLKSLSSEHDKISNCYVAIASLERMIKTKTPSNGFREGIYGMLKTLSTDPGENINLTNQIISTMLEIMIKIWNDKGLGRCAICKFGIVIESTTDDVDNLWL</sequence>
<dbReference type="EMBL" id="CAJVPM010010872">
    <property type="protein sequence ID" value="CAG8577053.1"/>
    <property type="molecule type" value="Genomic_DNA"/>
</dbReference>
<dbReference type="Proteomes" id="UP000789860">
    <property type="component" value="Unassembled WGS sequence"/>
</dbReference>
<protein>
    <submittedName>
        <fullName evidence="1">9394_t:CDS:1</fullName>
    </submittedName>
</protein>